<dbReference type="GO" id="GO:0003824">
    <property type="term" value="F:catalytic activity"/>
    <property type="evidence" value="ECO:0007669"/>
    <property type="project" value="InterPro"/>
</dbReference>
<dbReference type="Proteomes" id="UP000249061">
    <property type="component" value="Unassembled WGS sequence"/>
</dbReference>
<dbReference type="EMBL" id="QFQP01000006">
    <property type="protein sequence ID" value="PZR15034.1"/>
    <property type="molecule type" value="Genomic_DNA"/>
</dbReference>
<dbReference type="SUPFAM" id="SSF56219">
    <property type="entry name" value="DNase I-like"/>
    <property type="match status" value="1"/>
</dbReference>
<evidence type="ECO:0000259" key="2">
    <source>
        <dbReference type="Pfam" id="PF03372"/>
    </source>
</evidence>
<evidence type="ECO:0000256" key="1">
    <source>
        <dbReference type="SAM" id="SignalP"/>
    </source>
</evidence>
<dbReference type="InterPro" id="IPR036691">
    <property type="entry name" value="Endo/exonu/phosph_ase_sf"/>
</dbReference>
<evidence type="ECO:0000313" key="3">
    <source>
        <dbReference type="EMBL" id="PZR15034.1"/>
    </source>
</evidence>
<dbReference type="Gene3D" id="3.60.10.10">
    <property type="entry name" value="Endonuclease/exonuclease/phosphatase"/>
    <property type="match status" value="1"/>
</dbReference>
<reference evidence="3 4" key="1">
    <citation type="submission" date="2017-08" db="EMBL/GenBank/DDBJ databases">
        <title>Infants hospitalized years apart are colonized by the same room-sourced microbial strains.</title>
        <authorList>
            <person name="Brooks B."/>
            <person name="Olm M.R."/>
            <person name="Firek B.A."/>
            <person name="Baker R."/>
            <person name="Thomas B.C."/>
            <person name="Morowitz M.J."/>
            <person name="Banfield J.F."/>
        </authorList>
    </citation>
    <scope>NUCLEOTIDE SEQUENCE [LARGE SCALE GENOMIC DNA]</scope>
    <source>
        <strain evidence="3">S2_003_000_R2_14</strain>
    </source>
</reference>
<dbReference type="Pfam" id="PF03372">
    <property type="entry name" value="Exo_endo_phos"/>
    <property type="match status" value="1"/>
</dbReference>
<organism evidence="3 4">
    <name type="scientific">Archangium gephyra</name>
    <dbReference type="NCBI Taxonomy" id="48"/>
    <lineage>
        <taxon>Bacteria</taxon>
        <taxon>Pseudomonadati</taxon>
        <taxon>Myxococcota</taxon>
        <taxon>Myxococcia</taxon>
        <taxon>Myxococcales</taxon>
        <taxon>Cystobacterineae</taxon>
        <taxon>Archangiaceae</taxon>
        <taxon>Archangium</taxon>
    </lineage>
</organism>
<name>A0A2W5VG12_9BACT</name>
<sequence length="308" mass="32006">MIRLLVALTLASGCAVKPAAVDAGLRIASLNTANGAGDLYRVPAVRARQSELLADIDVAALQEVDVGVMRSGDLNTAAHAAGLADCSPAPVTEDGVLRCTLGTDTVVFGIALAGGIPDTDETLDPTGIDTRPTAFYGNAVVVRGRAVESAVVVALPGDVQPLSLERYAMLADAPLEELAAHNRDARATARIEARAVVVVRLVQPKLSLLALHLEADDEGPLRHAQLAAAVAIAKAERAKGRFVVVLGDFNMQPSETGATFTDGGFSRAVGEGLNQIWVDATLRTSEAVELPTDGGSDHPLMPVVFVRP</sequence>
<protein>
    <recommendedName>
        <fullName evidence="2">Endonuclease/exonuclease/phosphatase domain-containing protein</fullName>
    </recommendedName>
</protein>
<feature type="domain" description="Endonuclease/exonuclease/phosphatase" evidence="2">
    <location>
        <begin position="28"/>
        <end position="298"/>
    </location>
</feature>
<gene>
    <name evidence="3" type="ORF">DI536_09665</name>
</gene>
<evidence type="ECO:0000313" key="4">
    <source>
        <dbReference type="Proteomes" id="UP000249061"/>
    </source>
</evidence>
<comment type="caution">
    <text evidence="3">The sequence shown here is derived from an EMBL/GenBank/DDBJ whole genome shotgun (WGS) entry which is preliminary data.</text>
</comment>
<feature type="signal peptide" evidence="1">
    <location>
        <begin position="1"/>
        <end position="19"/>
    </location>
</feature>
<proteinExistence type="predicted"/>
<feature type="chain" id="PRO_5015997046" description="Endonuclease/exonuclease/phosphatase domain-containing protein" evidence="1">
    <location>
        <begin position="20"/>
        <end position="308"/>
    </location>
</feature>
<dbReference type="InterPro" id="IPR005135">
    <property type="entry name" value="Endo/exonuclease/phosphatase"/>
</dbReference>
<keyword evidence="1" id="KW-0732">Signal</keyword>
<accession>A0A2W5VG12</accession>
<dbReference type="AlphaFoldDB" id="A0A2W5VG12"/>